<dbReference type="InterPro" id="IPR051537">
    <property type="entry name" value="DNA_Adenine_Mtase"/>
</dbReference>
<dbReference type="InterPro" id="IPR004546">
    <property type="entry name" value="Restrct_endonuc_T1M"/>
</dbReference>
<evidence type="ECO:0000256" key="5">
    <source>
        <dbReference type="ARBA" id="ARBA00022691"/>
    </source>
</evidence>
<evidence type="ECO:0000256" key="2">
    <source>
        <dbReference type="ARBA" id="ARBA00011900"/>
    </source>
</evidence>
<evidence type="ECO:0000256" key="1">
    <source>
        <dbReference type="ARBA" id="ARBA00006594"/>
    </source>
</evidence>
<dbReference type="EC" id="2.1.1.72" evidence="2"/>
<dbReference type="GO" id="GO:0032259">
    <property type="term" value="P:methylation"/>
    <property type="evidence" value="ECO:0007669"/>
    <property type="project" value="UniProtKB-KW"/>
</dbReference>
<evidence type="ECO:0000313" key="10">
    <source>
        <dbReference type="EMBL" id="MDP0587763.1"/>
    </source>
</evidence>
<dbReference type="EMBL" id="JASXSV010000056">
    <property type="protein sequence ID" value="MDP0590372.1"/>
    <property type="molecule type" value="Genomic_DNA"/>
</dbReference>
<evidence type="ECO:0000256" key="4">
    <source>
        <dbReference type="ARBA" id="ARBA00022679"/>
    </source>
</evidence>
<dbReference type="Pfam" id="PF02384">
    <property type="entry name" value="N6_Mtase"/>
    <property type="match status" value="1"/>
</dbReference>
<reference evidence="10" key="1">
    <citation type="submission" date="2023-06" db="EMBL/GenBank/DDBJ databases">
        <title>An intranuclear bacterial parasite of deep-sea mussels expresses apoptosis inhibitors acquired from its host.</title>
        <authorList>
            <person name="Gonzalez Porras M.A."/>
        </authorList>
    </citation>
    <scope>NUCLEOTIDE SEQUENCE</scope>
    <source>
        <strain evidence="10">IAP13</strain>
    </source>
</reference>
<proteinExistence type="inferred from homology"/>
<dbReference type="GO" id="GO:0008170">
    <property type="term" value="F:N-methyltransferase activity"/>
    <property type="evidence" value="ECO:0007669"/>
    <property type="project" value="InterPro"/>
</dbReference>
<sequence>MKLTLDTLAQWLWSSADIMRGTVDSSDFKNYIFGLLFLKRANDQFLEEANNAVANDGITLAEALEDEDLHDFFIPREAYWSELTKKTENIGVALDKAFAGIEEDNEQLQGVMTAVHFGDSEKLPDALLSRLLQHFNKYSLANADLDNPDILGNAYEYLIREFAGDAGKAGGEFYTPKEVVQLVVGLIKPQAGNSVYDPTCGSGGMLIESAHYIKNNGGTVGKHINVSLYGQERNLGTWAIAMINMIVHGFKDSDLRKGDTLAAPKHESDAQLMTFDRVIANPPFSLKKWWSPAEVDVKSKEDGKEIAPKYNDQVSDEYGRFKYGIPPRGYGDLAFVQHMISVLKHDGRMGVVLPHGILFRGGTEGKIRKGILNDDLIEAIVGLPEKLFYNTGIPASIIVINKSKPANLKDKVVFIDASSEYKDGKNQNTLEPKNIAKVIEAYDSLEEIDKFMRVVDMSEIAENDYNLNISRYIDTSEEEVIVDIKYVRGEITELEGKEQAIDEKLNAYLKELGL</sequence>
<dbReference type="Pfam" id="PF12161">
    <property type="entry name" value="HsdM_N"/>
    <property type="match status" value="1"/>
</dbReference>
<dbReference type="NCBIfam" id="TIGR00497">
    <property type="entry name" value="hsdM"/>
    <property type="match status" value="1"/>
</dbReference>
<gene>
    <name evidence="10" type="ORF">QS748_00540</name>
    <name evidence="11" type="ORF">QS748_14755</name>
</gene>
<keyword evidence="4 10" id="KW-0808">Transferase</keyword>
<keyword evidence="3 10" id="KW-0489">Methyltransferase</keyword>
<protein>
    <recommendedName>
        <fullName evidence="2">site-specific DNA-methyltransferase (adenine-specific)</fullName>
        <ecNumber evidence="2">2.1.1.72</ecNumber>
    </recommendedName>
</protein>
<feature type="domain" description="N6 adenine-specific DNA methyltransferase N-terminal" evidence="9">
    <location>
        <begin position="8"/>
        <end position="135"/>
    </location>
</feature>
<feature type="domain" description="DNA methylase adenine-specific" evidence="8">
    <location>
        <begin position="148"/>
        <end position="479"/>
    </location>
</feature>
<dbReference type="AlphaFoldDB" id="A0AA90NSS2"/>
<dbReference type="Proteomes" id="UP001178148">
    <property type="component" value="Unassembled WGS sequence"/>
</dbReference>
<dbReference type="Gene3D" id="1.20.1260.30">
    <property type="match status" value="1"/>
</dbReference>
<dbReference type="Gene3D" id="3.40.50.150">
    <property type="entry name" value="Vaccinia Virus protein VP39"/>
    <property type="match status" value="1"/>
</dbReference>
<evidence type="ECO:0000256" key="7">
    <source>
        <dbReference type="ARBA" id="ARBA00047942"/>
    </source>
</evidence>
<dbReference type="PRINTS" id="PR00507">
    <property type="entry name" value="N12N6MTFRASE"/>
</dbReference>
<dbReference type="PANTHER" id="PTHR42933:SF3">
    <property type="entry name" value="TYPE I RESTRICTION ENZYME MJAVIII METHYLASE SUBUNIT"/>
    <property type="match status" value="1"/>
</dbReference>
<evidence type="ECO:0000256" key="3">
    <source>
        <dbReference type="ARBA" id="ARBA00022603"/>
    </source>
</evidence>
<evidence type="ECO:0000259" key="9">
    <source>
        <dbReference type="Pfam" id="PF12161"/>
    </source>
</evidence>
<accession>A0AA90NSS2</accession>
<dbReference type="SUPFAM" id="SSF53335">
    <property type="entry name" value="S-adenosyl-L-methionine-dependent methyltransferases"/>
    <property type="match status" value="1"/>
</dbReference>
<keyword evidence="6" id="KW-0680">Restriction system</keyword>
<evidence type="ECO:0000313" key="11">
    <source>
        <dbReference type="EMBL" id="MDP0590372.1"/>
    </source>
</evidence>
<dbReference type="PANTHER" id="PTHR42933">
    <property type="entry name" value="SLR6095 PROTEIN"/>
    <property type="match status" value="1"/>
</dbReference>
<dbReference type="EMBL" id="JASXSV010000001">
    <property type="protein sequence ID" value="MDP0587763.1"/>
    <property type="molecule type" value="Genomic_DNA"/>
</dbReference>
<comment type="similarity">
    <text evidence="1">Belongs to the N(4)/N(6)-methyltransferase family.</text>
</comment>
<name>A0AA90NSS2_9GAMM</name>
<comment type="caution">
    <text evidence="10">The sequence shown here is derived from an EMBL/GenBank/DDBJ whole genome shotgun (WGS) entry which is preliminary data.</text>
</comment>
<dbReference type="InterPro" id="IPR022749">
    <property type="entry name" value="D12N6_MeTrfase_N"/>
</dbReference>
<keyword evidence="5" id="KW-0949">S-adenosyl-L-methionine</keyword>
<dbReference type="GO" id="GO:0009007">
    <property type="term" value="F:site-specific DNA-methyltransferase (adenine-specific) activity"/>
    <property type="evidence" value="ECO:0007669"/>
    <property type="project" value="UniProtKB-EC"/>
</dbReference>
<evidence type="ECO:0000256" key="6">
    <source>
        <dbReference type="ARBA" id="ARBA00022747"/>
    </source>
</evidence>
<dbReference type="GO" id="GO:0003677">
    <property type="term" value="F:DNA binding"/>
    <property type="evidence" value="ECO:0007669"/>
    <property type="project" value="InterPro"/>
</dbReference>
<dbReference type="GO" id="GO:0009307">
    <property type="term" value="P:DNA restriction-modification system"/>
    <property type="evidence" value="ECO:0007669"/>
    <property type="project" value="UniProtKB-KW"/>
</dbReference>
<dbReference type="InterPro" id="IPR029063">
    <property type="entry name" value="SAM-dependent_MTases_sf"/>
</dbReference>
<evidence type="ECO:0000313" key="12">
    <source>
        <dbReference type="Proteomes" id="UP001178148"/>
    </source>
</evidence>
<evidence type="ECO:0000259" key="8">
    <source>
        <dbReference type="Pfam" id="PF02384"/>
    </source>
</evidence>
<keyword evidence="12" id="KW-1185">Reference proteome</keyword>
<dbReference type="InterPro" id="IPR038333">
    <property type="entry name" value="T1MK-like_N_sf"/>
</dbReference>
<dbReference type="InterPro" id="IPR003356">
    <property type="entry name" value="DNA_methylase_A-5"/>
</dbReference>
<comment type="catalytic activity">
    <reaction evidence="7">
        <text>a 2'-deoxyadenosine in DNA + S-adenosyl-L-methionine = an N(6)-methyl-2'-deoxyadenosine in DNA + S-adenosyl-L-homocysteine + H(+)</text>
        <dbReference type="Rhea" id="RHEA:15197"/>
        <dbReference type="Rhea" id="RHEA-COMP:12418"/>
        <dbReference type="Rhea" id="RHEA-COMP:12419"/>
        <dbReference type="ChEBI" id="CHEBI:15378"/>
        <dbReference type="ChEBI" id="CHEBI:57856"/>
        <dbReference type="ChEBI" id="CHEBI:59789"/>
        <dbReference type="ChEBI" id="CHEBI:90615"/>
        <dbReference type="ChEBI" id="CHEBI:90616"/>
        <dbReference type="EC" id="2.1.1.72"/>
    </reaction>
</comment>
<organism evidence="10 12">
    <name type="scientific">Candidatus Endonucleibacter bathymodioli</name>
    <dbReference type="NCBI Taxonomy" id="539814"/>
    <lineage>
        <taxon>Bacteria</taxon>
        <taxon>Pseudomonadati</taxon>
        <taxon>Pseudomonadota</taxon>
        <taxon>Gammaproteobacteria</taxon>
        <taxon>Oceanospirillales</taxon>
        <taxon>Endozoicomonadaceae</taxon>
        <taxon>Candidatus Endonucleibacter</taxon>
    </lineage>
</organism>